<dbReference type="PANTHER" id="PTHR43975:SF2">
    <property type="entry name" value="EG:BACR7A4.14 PROTEIN-RELATED"/>
    <property type="match status" value="1"/>
</dbReference>
<dbReference type="InterPro" id="IPR002347">
    <property type="entry name" value="SDR_fam"/>
</dbReference>
<dbReference type="EMBL" id="CAWYQH010000079">
    <property type="protein sequence ID" value="CAK8681506.1"/>
    <property type="molecule type" value="Genomic_DNA"/>
</dbReference>
<keyword evidence="2" id="KW-1185">Reference proteome</keyword>
<dbReference type="PRINTS" id="PR00081">
    <property type="entry name" value="GDHRDH"/>
</dbReference>
<reference evidence="1 2" key="1">
    <citation type="submission" date="2024-02" db="EMBL/GenBank/DDBJ databases">
        <authorList>
            <person name="Daric V."/>
            <person name="Darras S."/>
        </authorList>
    </citation>
    <scope>NUCLEOTIDE SEQUENCE [LARGE SCALE GENOMIC DNA]</scope>
</reference>
<name>A0ABP0FPI3_CLALP</name>
<protein>
    <submittedName>
        <fullName evidence="1">Uncharacterized protein</fullName>
    </submittedName>
</protein>
<dbReference type="PANTHER" id="PTHR43975">
    <property type="entry name" value="ZGC:101858"/>
    <property type="match status" value="1"/>
</dbReference>
<dbReference type="Gene3D" id="3.40.50.720">
    <property type="entry name" value="NAD(P)-binding Rossmann-like Domain"/>
    <property type="match status" value="1"/>
</dbReference>
<dbReference type="Pfam" id="PF13561">
    <property type="entry name" value="adh_short_C2"/>
    <property type="match status" value="1"/>
</dbReference>
<organism evidence="1 2">
    <name type="scientific">Clavelina lepadiformis</name>
    <name type="common">Light-bulb sea squirt</name>
    <name type="synonym">Ascidia lepadiformis</name>
    <dbReference type="NCBI Taxonomy" id="159417"/>
    <lineage>
        <taxon>Eukaryota</taxon>
        <taxon>Metazoa</taxon>
        <taxon>Chordata</taxon>
        <taxon>Tunicata</taxon>
        <taxon>Ascidiacea</taxon>
        <taxon>Aplousobranchia</taxon>
        <taxon>Clavelinidae</taxon>
        <taxon>Clavelina</taxon>
    </lineage>
</organism>
<gene>
    <name evidence="1" type="ORF">CVLEPA_LOCUS11702</name>
</gene>
<accession>A0ABP0FPI3</accession>
<evidence type="ECO:0000313" key="1">
    <source>
        <dbReference type="EMBL" id="CAK8681506.1"/>
    </source>
</evidence>
<dbReference type="Proteomes" id="UP001642483">
    <property type="component" value="Unassembled WGS sequence"/>
</dbReference>
<evidence type="ECO:0000313" key="2">
    <source>
        <dbReference type="Proteomes" id="UP001642483"/>
    </source>
</evidence>
<comment type="caution">
    <text evidence="1">The sequence shown here is derived from an EMBL/GenBank/DDBJ whole genome shotgun (WGS) entry which is preliminary data.</text>
</comment>
<dbReference type="SUPFAM" id="SSF51735">
    <property type="entry name" value="NAD(P)-binding Rossmann-fold domains"/>
    <property type="match status" value="1"/>
</dbReference>
<sequence>MFAVNVKAPFFLMQHAMPYLLKTKGSVVNISSYLHPSSELLMVSRMSRGALDQLTINAASKYASEGVRVNSVRPATALTELTLAAPEDVLNYEKSKQPIGGFIAHENVANAVYFLASSEAAQTTGQFLNVDGGASVLST</sequence>
<dbReference type="InterPro" id="IPR036291">
    <property type="entry name" value="NAD(P)-bd_dom_sf"/>
</dbReference>
<proteinExistence type="predicted"/>